<evidence type="ECO:0000313" key="17">
    <source>
        <dbReference type="Proteomes" id="UP000765509"/>
    </source>
</evidence>
<evidence type="ECO:0000256" key="1">
    <source>
        <dbReference type="ARBA" id="ARBA00022578"/>
    </source>
</evidence>
<dbReference type="GO" id="GO:0015074">
    <property type="term" value="P:DNA integration"/>
    <property type="evidence" value="ECO:0007669"/>
    <property type="project" value="UniProtKB-KW"/>
</dbReference>
<dbReference type="InterPro" id="IPR001584">
    <property type="entry name" value="Integrase_cat-core"/>
</dbReference>
<keyword evidence="9" id="KW-0229">DNA integration</keyword>
<keyword evidence="7" id="KW-0460">Magnesium</keyword>
<evidence type="ECO:0000256" key="8">
    <source>
        <dbReference type="ARBA" id="ARBA00022884"/>
    </source>
</evidence>
<evidence type="ECO:0000256" key="3">
    <source>
        <dbReference type="ARBA" id="ARBA00022722"/>
    </source>
</evidence>
<evidence type="ECO:0000256" key="4">
    <source>
        <dbReference type="ARBA" id="ARBA00022723"/>
    </source>
</evidence>
<dbReference type="OrthoDB" id="3243429at2759"/>
<dbReference type="GO" id="GO:0003723">
    <property type="term" value="F:RNA binding"/>
    <property type="evidence" value="ECO:0007669"/>
    <property type="project" value="UniProtKB-KW"/>
</dbReference>
<dbReference type="GO" id="GO:0016787">
    <property type="term" value="F:hydrolase activity"/>
    <property type="evidence" value="ECO:0007669"/>
    <property type="project" value="UniProtKB-KW"/>
</dbReference>
<organism evidence="16 17">
    <name type="scientific">Austropuccinia psidii MF-1</name>
    <dbReference type="NCBI Taxonomy" id="1389203"/>
    <lineage>
        <taxon>Eukaryota</taxon>
        <taxon>Fungi</taxon>
        <taxon>Dikarya</taxon>
        <taxon>Basidiomycota</taxon>
        <taxon>Pucciniomycotina</taxon>
        <taxon>Pucciniomycetes</taxon>
        <taxon>Pucciniales</taxon>
        <taxon>Sphaerophragmiaceae</taxon>
        <taxon>Austropuccinia</taxon>
    </lineage>
</organism>
<sequence length="457" mass="51756">MAPLPNNPIVIQQYGSKCSYCQQDGHWYVDCVQFKKDYKEKGLRLKCLPRRFQYMEPHTSLTNNHTKIHAIQPDIEDDNPDIIDARHISELDDRKILIDSSASAHVSGVSPFLCDIRALRQPIPLLLEDSKAVVQATAQGRLSIQMKNGTIDVKNLYEQSFELLHLHFLIIQLYSTTTAGYASEDHLKIFLKRFVPEFDIKTWKPVFCEQCAKSKGALRQPDLGKSIVTYDDILDFVVSDVVGPITANDTEMSYFVTLQDHKSTFALSKPIVYRSAVVEALQQWLEFFKTNKGAYTKFLQTDNAKEYVSAALTSFCDERGIKNVPVIAYMPSNDGEAKRLNKTICEAGCTMLSSSRLPEKFWPYVYQVATYLHNRIPNKQTNNSTPIELMFGMKPSTSMLFKFGSKAIIQLPSPNQPKLAPHAYIAILVGYPSSSRGWIFYVPSNHSIVHSLHAVFP</sequence>
<dbReference type="InterPro" id="IPR057670">
    <property type="entry name" value="SH3_retrovirus"/>
</dbReference>
<keyword evidence="11" id="KW-0808">Transferase</keyword>
<dbReference type="InterPro" id="IPR012337">
    <property type="entry name" value="RNaseH-like_sf"/>
</dbReference>
<accession>A0A9Q3CI85</accession>
<dbReference type="PANTHER" id="PTHR42648">
    <property type="entry name" value="TRANSPOSASE, PUTATIVE-RELATED"/>
    <property type="match status" value="1"/>
</dbReference>
<keyword evidence="11" id="KW-0239">DNA-directed DNA polymerase</keyword>
<keyword evidence="12" id="KW-0233">DNA recombination</keyword>
<evidence type="ECO:0000256" key="7">
    <source>
        <dbReference type="ARBA" id="ARBA00022842"/>
    </source>
</evidence>
<evidence type="ECO:0000256" key="11">
    <source>
        <dbReference type="ARBA" id="ARBA00022932"/>
    </source>
</evidence>
<evidence type="ECO:0000259" key="15">
    <source>
        <dbReference type="PROSITE" id="PS50994"/>
    </source>
</evidence>
<keyword evidence="10" id="KW-0695">RNA-directed DNA polymerase</keyword>
<keyword evidence="6" id="KW-0378">Hydrolase</keyword>
<evidence type="ECO:0000313" key="16">
    <source>
        <dbReference type="EMBL" id="MBW0485566.1"/>
    </source>
</evidence>
<evidence type="ECO:0000256" key="10">
    <source>
        <dbReference type="ARBA" id="ARBA00022918"/>
    </source>
</evidence>
<keyword evidence="17" id="KW-1185">Reference proteome</keyword>
<evidence type="ECO:0000256" key="9">
    <source>
        <dbReference type="ARBA" id="ARBA00022908"/>
    </source>
</evidence>
<dbReference type="GO" id="GO:0006310">
    <property type="term" value="P:DNA recombination"/>
    <property type="evidence" value="ECO:0007669"/>
    <property type="project" value="UniProtKB-KW"/>
</dbReference>
<dbReference type="GO" id="GO:0046872">
    <property type="term" value="F:metal ion binding"/>
    <property type="evidence" value="ECO:0007669"/>
    <property type="project" value="UniProtKB-KW"/>
</dbReference>
<evidence type="ECO:0000256" key="6">
    <source>
        <dbReference type="ARBA" id="ARBA00022801"/>
    </source>
</evidence>
<dbReference type="GO" id="GO:0032196">
    <property type="term" value="P:transposition"/>
    <property type="evidence" value="ECO:0007669"/>
    <property type="project" value="UniProtKB-KW"/>
</dbReference>
<keyword evidence="4" id="KW-0479">Metal-binding</keyword>
<evidence type="ECO:0000256" key="14">
    <source>
        <dbReference type="ARBA" id="ARBA00049244"/>
    </source>
</evidence>
<proteinExistence type="predicted"/>
<keyword evidence="1" id="KW-0815">Transposition</keyword>
<dbReference type="Gene3D" id="3.30.420.10">
    <property type="entry name" value="Ribonuclease H-like superfamily/Ribonuclease H"/>
    <property type="match status" value="1"/>
</dbReference>
<keyword evidence="5" id="KW-0255">Endonuclease</keyword>
<evidence type="ECO:0000256" key="12">
    <source>
        <dbReference type="ARBA" id="ARBA00023172"/>
    </source>
</evidence>
<dbReference type="PANTHER" id="PTHR42648:SF11">
    <property type="entry name" value="TRANSPOSON TY4-P GAG-POL POLYPROTEIN"/>
    <property type="match status" value="1"/>
</dbReference>
<name>A0A9Q3CI85_9BASI</name>
<dbReference type="GO" id="GO:0005634">
    <property type="term" value="C:nucleus"/>
    <property type="evidence" value="ECO:0007669"/>
    <property type="project" value="UniProtKB-ARBA"/>
</dbReference>
<dbReference type="InterPro" id="IPR039537">
    <property type="entry name" value="Retrotran_Ty1/copia-like"/>
</dbReference>
<dbReference type="Proteomes" id="UP000765509">
    <property type="component" value="Unassembled WGS sequence"/>
</dbReference>
<comment type="catalytic activity">
    <reaction evidence="14">
        <text>DNA(n) + a 2'-deoxyribonucleoside 5'-triphosphate = DNA(n+1) + diphosphate</text>
        <dbReference type="Rhea" id="RHEA:22508"/>
        <dbReference type="Rhea" id="RHEA-COMP:17339"/>
        <dbReference type="Rhea" id="RHEA-COMP:17340"/>
        <dbReference type="ChEBI" id="CHEBI:33019"/>
        <dbReference type="ChEBI" id="CHEBI:61560"/>
        <dbReference type="ChEBI" id="CHEBI:173112"/>
        <dbReference type="EC" id="2.7.7.7"/>
    </reaction>
</comment>
<dbReference type="PROSITE" id="PS50994">
    <property type="entry name" value="INTEGRASE"/>
    <property type="match status" value="1"/>
</dbReference>
<dbReference type="InterPro" id="IPR036397">
    <property type="entry name" value="RNaseH_sf"/>
</dbReference>
<feature type="domain" description="Integrase catalytic" evidence="15">
    <location>
        <begin position="217"/>
        <end position="394"/>
    </location>
</feature>
<keyword evidence="3" id="KW-0540">Nuclease</keyword>
<dbReference type="GO" id="GO:0003964">
    <property type="term" value="F:RNA-directed DNA polymerase activity"/>
    <property type="evidence" value="ECO:0007669"/>
    <property type="project" value="UniProtKB-KW"/>
</dbReference>
<dbReference type="Pfam" id="PF25597">
    <property type="entry name" value="SH3_retrovirus"/>
    <property type="match status" value="1"/>
</dbReference>
<comment type="catalytic activity">
    <reaction evidence="13">
        <text>DNA(n) + a 2'-deoxyribonucleoside 5'-triphosphate = DNA(n+1) + diphosphate</text>
        <dbReference type="Rhea" id="RHEA:22508"/>
        <dbReference type="Rhea" id="RHEA-COMP:17339"/>
        <dbReference type="Rhea" id="RHEA-COMP:17340"/>
        <dbReference type="ChEBI" id="CHEBI:33019"/>
        <dbReference type="ChEBI" id="CHEBI:61560"/>
        <dbReference type="ChEBI" id="CHEBI:173112"/>
        <dbReference type="EC" id="2.7.7.49"/>
    </reaction>
</comment>
<dbReference type="AlphaFoldDB" id="A0A9Q3CI85"/>
<evidence type="ECO:0000256" key="5">
    <source>
        <dbReference type="ARBA" id="ARBA00022759"/>
    </source>
</evidence>
<dbReference type="GO" id="GO:0004519">
    <property type="term" value="F:endonuclease activity"/>
    <property type="evidence" value="ECO:0007669"/>
    <property type="project" value="UniProtKB-KW"/>
</dbReference>
<reference evidence="16" key="1">
    <citation type="submission" date="2021-03" db="EMBL/GenBank/DDBJ databases">
        <title>Draft genome sequence of rust myrtle Austropuccinia psidii MF-1, a brazilian biotype.</title>
        <authorList>
            <person name="Quecine M.C."/>
            <person name="Pachon D.M.R."/>
            <person name="Bonatelli M.L."/>
            <person name="Correr F.H."/>
            <person name="Franceschini L.M."/>
            <person name="Leite T.F."/>
            <person name="Margarido G.R.A."/>
            <person name="Almeida C.A."/>
            <person name="Ferrarezi J.A."/>
            <person name="Labate C.A."/>
        </authorList>
    </citation>
    <scope>NUCLEOTIDE SEQUENCE</scope>
    <source>
        <strain evidence="16">MF-1</strain>
    </source>
</reference>
<protein>
    <recommendedName>
        <fullName evidence="15">Integrase catalytic domain-containing protein</fullName>
    </recommendedName>
</protein>
<evidence type="ECO:0000256" key="2">
    <source>
        <dbReference type="ARBA" id="ARBA00022695"/>
    </source>
</evidence>
<evidence type="ECO:0000256" key="13">
    <source>
        <dbReference type="ARBA" id="ARBA00048173"/>
    </source>
</evidence>
<dbReference type="SUPFAM" id="SSF53098">
    <property type="entry name" value="Ribonuclease H-like"/>
    <property type="match status" value="1"/>
</dbReference>
<gene>
    <name evidence="16" type="ORF">O181_025281</name>
</gene>
<dbReference type="GO" id="GO:0003887">
    <property type="term" value="F:DNA-directed DNA polymerase activity"/>
    <property type="evidence" value="ECO:0007669"/>
    <property type="project" value="UniProtKB-KW"/>
</dbReference>
<dbReference type="EMBL" id="AVOT02008231">
    <property type="protein sequence ID" value="MBW0485566.1"/>
    <property type="molecule type" value="Genomic_DNA"/>
</dbReference>
<keyword evidence="2" id="KW-0548">Nucleotidyltransferase</keyword>
<keyword evidence="8" id="KW-0694">RNA-binding</keyword>
<comment type="caution">
    <text evidence="16">The sequence shown here is derived from an EMBL/GenBank/DDBJ whole genome shotgun (WGS) entry which is preliminary data.</text>
</comment>